<comment type="caution">
    <text evidence="2">The sequence shown here is derived from an EMBL/GenBank/DDBJ whole genome shotgun (WGS) entry which is preliminary data.</text>
</comment>
<evidence type="ECO:0000313" key="3">
    <source>
        <dbReference type="Proteomes" id="UP001151760"/>
    </source>
</evidence>
<dbReference type="PROSITE" id="PS50011">
    <property type="entry name" value="PROTEIN_KINASE_DOM"/>
    <property type="match status" value="2"/>
</dbReference>
<feature type="domain" description="Protein kinase" evidence="1">
    <location>
        <begin position="339"/>
        <end position="613"/>
    </location>
</feature>
<evidence type="ECO:0000313" key="2">
    <source>
        <dbReference type="EMBL" id="GJS64562.1"/>
    </source>
</evidence>
<protein>
    <submittedName>
        <fullName evidence="2">Kinase-like domain, phloem protein 2-like protein</fullName>
    </submittedName>
</protein>
<sequence length="734" mass="84518">MSSPNYHHLAHFKIPLKDILSATNNFAENISIREADFGNHYAGKLMWSGELIDIHALRWNKEWDEKEQQFWMEIFMLSTLKHKNLVSLVGFCDENDEKIIILRLDTIASLVNLLSDSERLTWVRRLEICLGLAHALSYIHYDEQRDFSVIHRNIDSETVLLNDNWEPKLSEFRLSMHIKVSQRHLSFDTGKVSNRLGYTDPTYLETKSAHHKSDIYSFGIVMFELLCGRKAVINENQDDKYLASVAVTHYRKKKLNEMIDWDLWNQMDSQSFNIFAEIAYDCLNEERLKRPNIDEIVTRLEKALELQREHHNAIMSSRMDNLAHLKIPLQIILSATNNFDDKNVIGSSGYERRYKGKLSWFDELIEITAQMYNKDTDEVFWTEVSMLSCLEHQNLVSLVGFCDENGEKIIITRLAIKGSLSNYLSDAKLLTWVQRLKISVGLAHALSYIHYDEPRDFSVIHGDISSPAVLLNDNFEPKLSNFERSMKIEASQRQHSFHTSKVLTRNGYTDPTYEKSKSVNHKTDIYSFGIVLFELLCGRESIITDDINKCLAPAAIHLYKEKKLNEIVDWDLWKQMDSQSFDIFAEIAYFCLNDELSQRPSIDEIVPRLEIALELQLEHQNAGSRRNEPPVYPHSGDMQVPDASLSGINGVNLIEKCVAAVGSGKSFRWKDGILGSGFGLVNFSVNGNDSVSKKLVVAVFVEDGGVGGWKLWWWMLKNTEGYLSILMRKMKHNE</sequence>
<organism evidence="2 3">
    <name type="scientific">Tanacetum coccineum</name>
    <dbReference type="NCBI Taxonomy" id="301880"/>
    <lineage>
        <taxon>Eukaryota</taxon>
        <taxon>Viridiplantae</taxon>
        <taxon>Streptophyta</taxon>
        <taxon>Embryophyta</taxon>
        <taxon>Tracheophyta</taxon>
        <taxon>Spermatophyta</taxon>
        <taxon>Magnoliopsida</taxon>
        <taxon>eudicotyledons</taxon>
        <taxon>Gunneridae</taxon>
        <taxon>Pentapetalae</taxon>
        <taxon>asterids</taxon>
        <taxon>campanulids</taxon>
        <taxon>Asterales</taxon>
        <taxon>Asteraceae</taxon>
        <taxon>Asteroideae</taxon>
        <taxon>Anthemideae</taxon>
        <taxon>Anthemidinae</taxon>
        <taxon>Tanacetum</taxon>
    </lineage>
</organism>
<dbReference type="InterPro" id="IPR045272">
    <property type="entry name" value="ANXUR1/2-like"/>
</dbReference>
<dbReference type="PANTHER" id="PTHR27003:SF383">
    <property type="entry name" value="TYROSINE-PROTEIN KINASE, NON-RECEPTOR JAK_TYK2-RELATED"/>
    <property type="match status" value="1"/>
</dbReference>
<dbReference type="Gene3D" id="3.30.200.20">
    <property type="entry name" value="Phosphorylase Kinase, domain 1"/>
    <property type="match status" value="2"/>
</dbReference>
<dbReference type="Gene3D" id="1.10.510.10">
    <property type="entry name" value="Transferase(Phosphotransferase) domain 1"/>
    <property type="match status" value="2"/>
</dbReference>
<reference evidence="2" key="2">
    <citation type="submission" date="2022-01" db="EMBL/GenBank/DDBJ databases">
        <authorList>
            <person name="Yamashiro T."/>
            <person name="Shiraishi A."/>
            <person name="Satake H."/>
            <person name="Nakayama K."/>
        </authorList>
    </citation>
    <scope>NUCLEOTIDE SEQUENCE</scope>
</reference>
<dbReference type="Proteomes" id="UP001151760">
    <property type="component" value="Unassembled WGS sequence"/>
</dbReference>
<dbReference type="PANTHER" id="PTHR27003">
    <property type="entry name" value="OS07G0166700 PROTEIN"/>
    <property type="match status" value="1"/>
</dbReference>
<dbReference type="InterPro" id="IPR011009">
    <property type="entry name" value="Kinase-like_dom_sf"/>
</dbReference>
<dbReference type="InterPro" id="IPR000719">
    <property type="entry name" value="Prot_kinase_dom"/>
</dbReference>
<proteinExistence type="predicted"/>
<feature type="domain" description="Protein kinase" evidence="1">
    <location>
        <begin position="26"/>
        <end position="304"/>
    </location>
</feature>
<reference evidence="2" key="1">
    <citation type="journal article" date="2022" name="Int. J. Mol. Sci.">
        <title>Draft Genome of Tanacetum Coccineum: Genomic Comparison of Closely Related Tanacetum-Family Plants.</title>
        <authorList>
            <person name="Yamashiro T."/>
            <person name="Shiraishi A."/>
            <person name="Nakayama K."/>
            <person name="Satake H."/>
        </authorList>
    </citation>
    <scope>NUCLEOTIDE SEQUENCE</scope>
</reference>
<dbReference type="Pfam" id="PF07714">
    <property type="entry name" value="PK_Tyr_Ser-Thr"/>
    <property type="match status" value="2"/>
</dbReference>
<evidence type="ECO:0000259" key="1">
    <source>
        <dbReference type="PROSITE" id="PS50011"/>
    </source>
</evidence>
<name>A0ABQ4XH33_9ASTR</name>
<dbReference type="EMBL" id="BQNB010009513">
    <property type="protein sequence ID" value="GJS64562.1"/>
    <property type="molecule type" value="Genomic_DNA"/>
</dbReference>
<gene>
    <name evidence="2" type="ORF">Tco_0679126</name>
</gene>
<accession>A0ABQ4XH33</accession>
<keyword evidence="3" id="KW-1185">Reference proteome</keyword>
<dbReference type="SUPFAM" id="SSF56112">
    <property type="entry name" value="Protein kinase-like (PK-like)"/>
    <property type="match status" value="2"/>
</dbReference>
<dbReference type="InterPro" id="IPR001245">
    <property type="entry name" value="Ser-Thr/Tyr_kinase_cat_dom"/>
</dbReference>